<dbReference type="OrthoDB" id="9805649at2"/>
<dbReference type="CDD" id="cd01829">
    <property type="entry name" value="SGNH_hydrolase_peri2"/>
    <property type="match status" value="1"/>
</dbReference>
<comment type="caution">
    <text evidence="2">The sequence shown here is derived from an EMBL/GenBank/DDBJ whole genome shotgun (WGS) entry which is preliminary data.</text>
</comment>
<dbReference type="GO" id="GO:0004622">
    <property type="term" value="F:phosphatidylcholine lysophospholipase activity"/>
    <property type="evidence" value="ECO:0007669"/>
    <property type="project" value="TreeGrafter"/>
</dbReference>
<dbReference type="Proteomes" id="UP000236286">
    <property type="component" value="Unassembled WGS sequence"/>
</dbReference>
<evidence type="ECO:0000256" key="1">
    <source>
        <dbReference type="SAM" id="MobiDB-lite"/>
    </source>
</evidence>
<evidence type="ECO:0000313" key="3">
    <source>
        <dbReference type="Proteomes" id="UP000236286"/>
    </source>
</evidence>
<feature type="region of interest" description="Disordered" evidence="1">
    <location>
        <begin position="335"/>
        <end position="410"/>
    </location>
</feature>
<feature type="region of interest" description="Disordered" evidence="1">
    <location>
        <begin position="77"/>
        <end position="102"/>
    </location>
</feature>
<proteinExistence type="predicted"/>
<dbReference type="InterPro" id="IPR051532">
    <property type="entry name" value="Ester_Hydrolysis_Enzymes"/>
</dbReference>
<dbReference type="Pfam" id="PF04311">
    <property type="entry name" value="DUF459"/>
    <property type="match status" value="1"/>
</dbReference>
<reference evidence="2 3" key="1">
    <citation type="submission" date="2017-10" db="EMBL/GenBank/DDBJ databases">
        <title>Genome announcement of Methylocella silvestris TVC from permafrost.</title>
        <authorList>
            <person name="Wang J."/>
            <person name="Geng K."/>
            <person name="Ul-Haque F."/>
            <person name="Crombie A.T."/>
            <person name="Street L.E."/>
            <person name="Wookey P.A."/>
            <person name="Murrell J.C."/>
            <person name="Pratscher J."/>
        </authorList>
    </citation>
    <scope>NUCLEOTIDE SEQUENCE [LARGE SCALE GENOMIC DNA]</scope>
    <source>
        <strain evidence="2 3">TVC</strain>
    </source>
</reference>
<dbReference type="PANTHER" id="PTHR30383:SF24">
    <property type="entry name" value="THIOESTERASE 1_PROTEASE 1_LYSOPHOSPHOLIPASE L1"/>
    <property type="match status" value="1"/>
</dbReference>
<dbReference type="PANTHER" id="PTHR30383">
    <property type="entry name" value="THIOESTERASE 1/PROTEASE 1/LYSOPHOSPHOLIPASE L1"/>
    <property type="match status" value="1"/>
</dbReference>
<dbReference type="EMBL" id="PDZR01000001">
    <property type="protein sequence ID" value="PNG27886.1"/>
    <property type="molecule type" value="Genomic_DNA"/>
</dbReference>
<organism evidence="2 3">
    <name type="scientific">Methylocella silvestris</name>
    <dbReference type="NCBI Taxonomy" id="199596"/>
    <lineage>
        <taxon>Bacteria</taxon>
        <taxon>Pseudomonadati</taxon>
        <taxon>Pseudomonadota</taxon>
        <taxon>Alphaproteobacteria</taxon>
        <taxon>Hyphomicrobiales</taxon>
        <taxon>Beijerinckiaceae</taxon>
        <taxon>Methylocella</taxon>
    </lineage>
</organism>
<dbReference type="RefSeq" id="WP_102842194.1">
    <property type="nucleotide sequence ID" value="NZ_PDZR01000001.1"/>
</dbReference>
<dbReference type="AlphaFoldDB" id="A0A2J7TM90"/>
<dbReference type="SUPFAM" id="SSF52266">
    <property type="entry name" value="SGNH hydrolase"/>
    <property type="match status" value="1"/>
</dbReference>
<gene>
    <name evidence="2" type="ORF">CR492_03070</name>
</gene>
<accession>A0A2J7TM90</accession>
<dbReference type="InterPro" id="IPR036514">
    <property type="entry name" value="SGNH_hydro_sf"/>
</dbReference>
<protein>
    <submittedName>
        <fullName evidence="2">Uncharacterized protein</fullName>
    </submittedName>
</protein>
<evidence type="ECO:0000313" key="2">
    <source>
        <dbReference type="EMBL" id="PNG27886.1"/>
    </source>
</evidence>
<dbReference type="InterPro" id="IPR007407">
    <property type="entry name" value="DUF459"/>
</dbReference>
<name>A0A2J7TM90_METSI</name>
<feature type="compositionally biased region" description="Basic and acidic residues" evidence="1">
    <location>
        <begin position="401"/>
        <end position="410"/>
    </location>
</feature>
<sequence length="410" mass="44458">MTTISALRPRAFSPGRFGRLASLFLMLGLAALTLASVTAPAAAQENPFSWFTNLFQPAPQPGQLKRRPEIHRRARDYDAPRAKRAVRSDEKRGKQVETVEKPKEPAVPPSYFVAVLGDSLGQMLGQGLTEAFADRPDVAILRKGKESSGLVRDDFYDWTKAVEDLLASGEKINVAVIMIGSNDRQPLRDAQGGVLEPRTPQWNEAYGRRIEAIAAMFRDKKIPLIWAGLPVMKSERFSADASAFNDLYREYAGKGGAKYVDLWEAFATEGGAFSATGPDVNGEIVKLRAADGVHFTKAGARKLAHFIEPDIRRNLDETIQQQNPESPAISAPAEANLPAEETQPGAGESEAPPPAPKPIAGPVLPLTGAVRAPGGELASRTPVAKGLPRQSLRQSEPQPGRADDFSWPRN</sequence>
<dbReference type="Gene3D" id="3.40.50.1110">
    <property type="entry name" value="SGNH hydrolase"/>
    <property type="match status" value="1"/>
</dbReference>